<protein>
    <submittedName>
        <fullName evidence="5">MarR family transcriptional regulator</fullName>
    </submittedName>
</protein>
<dbReference type="InterPro" id="IPR036388">
    <property type="entry name" value="WH-like_DNA-bd_sf"/>
</dbReference>
<reference evidence="5" key="1">
    <citation type="journal article" date="2021" name="PeerJ">
        <title>Extensive microbial diversity within the chicken gut microbiome revealed by metagenomics and culture.</title>
        <authorList>
            <person name="Gilroy R."/>
            <person name="Ravi A."/>
            <person name="Getino M."/>
            <person name="Pursley I."/>
            <person name="Horton D.L."/>
            <person name="Alikhan N.F."/>
            <person name="Baker D."/>
            <person name="Gharbi K."/>
            <person name="Hall N."/>
            <person name="Watson M."/>
            <person name="Adriaenssens E.M."/>
            <person name="Foster-Nyarko E."/>
            <person name="Jarju S."/>
            <person name="Secka A."/>
            <person name="Antonio M."/>
            <person name="Oren A."/>
            <person name="Chaudhuri R.R."/>
            <person name="La Ragione R."/>
            <person name="Hildebrand F."/>
            <person name="Pallen M.J."/>
        </authorList>
    </citation>
    <scope>NUCLEOTIDE SEQUENCE</scope>
    <source>
        <strain evidence="5">ChiSjej1B19-5720</strain>
    </source>
</reference>
<dbReference type="InterPro" id="IPR000835">
    <property type="entry name" value="HTH_MarR-typ"/>
</dbReference>
<dbReference type="InterPro" id="IPR036390">
    <property type="entry name" value="WH_DNA-bd_sf"/>
</dbReference>
<evidence type="ECO:0000313" key="5">
    <source>
        <dbReference type="EMBL" id="HJB29440.1"/>
    </source>
</evidence>
<evidence type="ECO:0000256" key="3">
    <source>
        <dbReference type="ARBA" id="ARBA00023163"/>
    </source>
</evidence>
<feature type="domain" description="HTH marR-type" evidence="4">
    <location>
        <begin position="7"/>
        <end position="141"/>
    </location>
</feature>
<proteinExistence type="predicted"/>
<evidence type="ECO:0000259" key="4">
    <source>
        <dbReference type="PROSITE" id="PS50995"/>
    </source>
</evidence>
<dbReference type="AlphaFoldDB" id="A0A9D2LTR4"/>
<dbReference type="Pfam" id="PF12802">
    <property type="entry name" value="MarR_2"/>
    <property type="match status" value="1"/>
</dbReference>
<dbReference type="GO" id="GO:0003677">
    <property type="term" value="F:DNA binding"/>
    <property type="evidence" value="ECO:0007669"/>
    <property type="project" value="UniProtKB-KW"/>
</dbReference>
<dbReference type="EMBL" id="DWYZ01000216">
    <property type="protein sequence ID" value="HJB29440.1"/>
    <property type="molecule type" value="Genomic_DNA"/>
</dbReference>
<dbReference type="PANTHER" id="PTHR42756">
    <property type="entry name" value="TRANSCRIPTIONAL REGULATOR, MARR"/>
    <property type="match status" value="1"/>
</dbReference>
<keyword evidence="1" id="KW-0805">Transcription regulation</keyword>
<dbReference type="SUPFAM" id="SSF46785">
    <property type="entry name" value="Winged helix' DNA-binding domain"/>
    <property type="match status" value="1"/>
</dbReference>
<evidence type="ECO:0000256" key="1">
    <source>
        <dbReference type="ARBA" id="ARBA00023015"/>
    </source>
</evidence>
<sequence>MIEEFQTERLLLLLKKINIDMELRLEKALRKEDMSGTQAYFLVYILRHHPGGTYITELCHEIGVSKATLSTLAKKLREKGYLCFEENPKDVRKKKLVPTEKLTVQEEEFLSRAQQVEEKICQVLDLKERQQLWELEHKILIGLSEKENRQEVTA</sequence>
<dbReference type="PROSITE" id="PS50995">
    <property type="entry name" value="HTH_MARR_2"/>
    <property type="match status" value="1"/>
</dbReference>
<dbReference type="PANTHER" id="PTHR42756:SF1">
    <property type="entry name" value="TRANSCRIPTIONAL REPRESSOR OF EMRAB OPERON"/>
    <property type="match status" value="1"/>
</dbReference>
<reference evidence="5" key="2">
    <citation type="submission" date="2021-04" db="EMBL/GenBank/DDBJ databases">
        <authorList>
            <person name="Gilroy R."/>
        </authorList>
    </citation>
    <scope>NUCLEOTIDE SEQUENCE</scope>
    <source>
        <strain evidence="5">ChiSjej1B19-5720</strain>
    </source>
</reference>
<gene>
    <name evidence="5" type="ORF">IAA06_11700</name>
</gene>
<dbReference type="GO" id="GO:0003700">
    <property type="term" value="F:DNA-binding transcription factor activity"/>
    <property type="evidence" value="ECO:0007669"/>
    <property type="project" value="InterPro"/>
</dbReference>
<dbReference type="Gene3D" id="1.10.10.10">
    <property type="entry name" value="Winged helix-like DNA-binding domain superfamily/Winged helix DNA-binding domain"/>
    <property type="match status" value="1"/>
</dbReference>
<keyword evidence="3" id="KW-0804">Transcription</keyword>
<comment type="caution">
    <text evidence="5">The sequence shown here is derived from an EMBL/GenBank/DDBJ whole genome shotgun (WGS) entry which is preliminary data.</text>
</comment>
<keyword evidence="2" id="KW-0238">DNA-binding</keyword>
<evidence type="ECO:0000256" key="2">
    <source>
        <dbReference type="ARBA" id="ARBA00023125"/>
    </source>
</evidence>
<dbReference type="SMART" id="SM00347">
    <property type="entry name" value="HTH_MARR"/>
    <property type="match status" value="1"/>
</dbReference>
<dbReference type="Proteomes" id="UP000823842">
    <property type="component" value="Unassembled WGS sequence"/>
</dbReference>
<accession>A0A9D2LTR4</accession>
<evidence type="ECO:0000313" key="6">
    <source>
        <dbReference type="Proteomes" id="UP000823842"/>
    </source>
</evidence>
<organism evidence="5 6">
    <name type="scientific">Candidatus Blautia faecavium</name>
    <dbReference type="NCBI Taxonomy" id="2838487"/>
    <lineage>
        <taxon>Bacteria</taxon>
        <taxon>Bacillati</taxon>
        <taxon>Bacillota</taxon>
        <taxon>Clostridia</taxon>
        <taxon>Lachnospirales</taxon>
        <taxon>Lachnospiraceae</taxon>
        <taxon>Blautia</taxon>
    </lineage>
</organism>
<name>A0A9D2LTR4_9FIRM</name>